<evidence type="ECO:0000256" key="1">
    <source>
        <dbReference type="SAM" id="MobiDB-lite"/>
    </source>
</evidence>
<feature type="transmembrane region" description="Helical" evidence="2">
    <location>
        <begin position="51"/>
        <end position="69"/>
    </location>
</feature>
<organism evidence="3">
    <name type="scientific">Streptomyces althioticus</name>
    <dbReference type="NCBI Taxonomy" id="83380"/>
    <lineage>
        <taxon>Bacteria</taxon>
        <taxon>Bacillati</taxon>
        <taxon>Actinomycetota</taxon>
        <taxon>Actinomycetes</taxon>
        <taxon>Kitasatosporales</taxon>
        <taxon>Streptomycetaceae</taxon>
        <taxon>Streptomyces</taxon>
        <taxon>Streptomyces althioticus group</taxon>
    </lineage>
</organism>
<feature type="region of interest" description="Disordered" evidence="1">
    <location>
        <begin position="73"/>
        <end position="92"/>
    </location>
</feature>
<keyword evidence="2" id="KW-0472">Membrane</keyword>
<reference evidence="3" key="1">
    <citation type="submission" date="2022-10" db="EMBL/GenBank/DDBJ databases">
        <title>The complete genomes of actinobacterial strains from the NBC collection.</title>
        <authorList>
            <person name="Joergensen T.S."/>
            <person name="Alvarez Arevalo M."/>
            <person name="Sterndorff E.B."/>
            <person name="Faurdal D."/>
            <person name="Vuksanovic O."/>
            <person name="Mourched A.-S."/>
            <person name="Charusanti P."/>
            <person name="Shaw S."/>
            <person name="Blin K."/>
            <person name="Weber T."/>
        </authorList>
    </citation>
    <scope>NUCLEOTIDE SEQUENCE [LARGE SCALE GENOMIC DNA]</scope>
    <source>
        <strain evidence="3">NBC 01686</strain>
    </source>
</reference>
<sequence>MAASDWERLLLARGRRRMKIVVRHVVRRPLLIAGLVGVLILFQLLKSSFPLAYGLAAPTGAVLIMASMGRYRPPVDDREDGDGSVPADIGGN</sequence>
<dbReference type="RefSeq" id="WP_395757983.1">
    <property type="nucleotide sequence ID" value="NZ_CP109207.1"/>
</dbReference>
<dbReference type="EMBL" id="CP109207">
    <property type="protein sequence ID" value="WUU51639.1"/>
    <property type="molecule type" value="Genomic_DNA"/>
</dbReference>
<name>A0ABZ1XX61_9ACTN</name>
<keyword evidence="2" id="KW-0812">Transmembrane</keyword>
<keyword evidence="2" id="KW-1133">Transmembrane helix</keyword>
<evidence type="ECO:0000256" key="2">
    <source>
        <dbReference type="SAM" id="Phobius"/>
    </source>
</evidence>
<evidence type="ECO:0000313" key="3">
    <source>
        <dbReference type="EMBL" id="WUU51639.1"/>
    </source>
</evidence>
<protein>
    <recommendedName>
        <fullName evidence="4">DUF3099 domain-containing protein</fullName>
    </recommendedName>
</protein>
<accession>A0ABZ1XX61</accession>
<feature type="transmembrane region" description="Helical" evidence="2">
    <location>
        <begin position="25"/>
        <end position="45"/>
    </location>
</feature>
<proteinExistence type="predicted"/>
<evidence type="ECO:0008006" key="4">
    <source>
        <dbReference type="Google" id="ProtNLM"/>
    </source>
</evidence>
<gene>
    <name evidence="3" type="ORF">OIE82_00180</name>
</gene>